<dbReference type="InterPro" id="IPR036721">
    <property type="entry name" value="RCK_C_sf"/>
</dbReference>
<dbReference type="InterPro" id="IPR006037">
    <property type="entry name" value="RCK_C"/>
</dbReference>
<sequence>MIRSDAAIFSLGVEASEKGPIDELDLPARTRVVCLYRDEQFHLPHEVKTLKPGDEVILITSQRQLAKLEQRFARSEGEEPLKAD</sequence>
<dbReference type="RefSeq" id="WP_328984198.1">
    <property type="nucleotide sequence ID" value="NZ_CP121472.1"/>
</dbReference>
<evidence type="ECO:0000313" key="3">
    <source>
        <dbReference type="Proteomes" id="UP001432180"/>
    </source>
</evidence>
<dbReference type="PROSITE" id="PS51202">
    <property type="entry name" value="RCK_C"/>
    <property type="match status" value="1"/>
</dbReference>
<protein>
    <submittedName>
        <fullName evidence="2">Potassium/proton antiporter</fullName>
    </submittedName>
</protein>
<keyword evidence="3" id="KW-1185">Reference proteome</keyword>
<evidence type="ECO:0000259" key="1">
    <source>
        <dbReference type="PROSITE" id="PS51202"/>
    </source>
</evidence>
<evidence type="ECO:0000313" key="2">
    <source>
        <dbReference type="EMBL" id="WPL18431.1"/>
    </source>
</evidence>
<gene>
    <name evidence="2" type="ORF">Thiowin_03504</name>
</gene>
<dbReference type="Gene3D" id="3.30.70.1450">
    <property type="entry name" value="Regulator of K+ conductance, C-terminal domain"/>
    <property type="match status" value="1"/>
</dbReference>
<accession>A0ABZ0SEF9</accession>
<feature type="domain" description="RCK C-terminal" evidence="1">
    <location>
        <begin position="1"/>
        <end position="74"/>
    </location>
</feature>
<name>A0ABZ0SEF9_9GAMM</name>
<organism evidence="2 3">
    <name type="scientific">Thiorhodovibrio winogradskyi</name>
    <dbReference type="NCBI Taxonomy" id="77007"/>
    <lineage>
        <taxon>Bacteria</taxon>
        <taxon>Pseudomonadati</taxon>
        <taxon>Pseudomonadota</taxon>
        <taxon>Gammaproteobacteria</taxon>
        <taxon>Chromatiales</taxon>
        <taxon>Chromatiaceae</taxon>
        <taxon>Thiorhodovibrio</taxon>
    </lineage>
</organism>
<proteinExistence type="predicted"/>
<dbReference type="SUPFAM" id="SSF116726">
    <property type="entry name" value="TrkA C-terminal domain-like"/>
    <property type="match status" value="1"/>
</dbReference>
<dbReference type="EMBL" id="CP121472">
    <property type="protein sequence ID" value="WPL18431.1"/>
    <property type="molecule type" value="Genomic_DNA"/>
</dbReference>
<reference evidence="2 3" key="1">
    <citation type="journal article" date="2023" name="Microorganisms">
        <title>Thiorhodovibrio frisius and Trv. litoralis spp. nov., Two Novel Members from a Clade of Fastidious Purple Sulfur Bacteria That Exhibit Unique Red-Shifted Light-Harvesting Capabilities.</title>
        <authorList>
            <person name="Methner A."/>
            <person name="Kuzyk S.B."/>
            <person name="Petersen J."/>
            <person name="Bauer S."/>
            <person name="Brinkmann H."/>
            <person name="Sichau K."/>
            <person name="Wanner G."/>
            <person name="Wolf J."/>
            <person name="Neumann-Schaal M."/>
            <person name="Henke P."/>
            <person name="Tank M."/>
            <person name="Sproer C."/>
            <person name="Bunk B."/>
            <person name="Overmann J."/>
        </authorList>
    </citation>
    <scope>NUCLEOTIDE SEQUENCE [LARGE SCALE GENOMIC DNA]</scope>
    <source>
        <strain evidence="2 3">DSM 6702</strain>
    </source>
</reference>
<dbReference type="Pfam" id="PF02080">
    <property type="entry name" value="TrkA_C"/>
    <property type="match status" value="1"/>
</dbReference>
<dbReference type="Proteomes" id="UP001432180">
    <property type="component" value="Chromosome"/>
</dbReference>